<gene>
    <name evidence="1" type="ORF">HGM15179_003281</name>
</gene>
<dbReference type="OrthoDB" id="276744at2759"/>
<proteinExistence type="predicted"/>
<organism evidence="1 2">
    <name type="scientific">Zosterops borbonicus</name>
    <dbReference type="NCBI Taxonomy" id="364589"/>
    <lineage>
        <taxon>Eukaryota</taxon>
        <taxon>Metazoa</taxon>
        <taxon>Chordata</taxon>
        <taxon>Craniata</taxon>
        <taxon>Vertebrata</taxon>
        <taxon>Euteleostomi</taxon>
        <taxon>Archelosauria</taxon>
        <taxon>Archosauria</taxon>
        <taxon>Dinosauria</taxon>
        <taxon>Saurischia</taxon>
        <taxon>Theropoda</taxon>
        <taxon>Coelurosauria</taxon>
        <taxon>Aves</taxon>
        <taxon>Neognathae</taxon>
        <taxon>Neoaves</taxon>
        <taxon>Telluraves</taxon>
        <taxon>Australaves</taxon>
        <taxon>Passeriformes</taxon>
        <taxon>Sylvioidea</taxon>
        <taxon>Zosteropidae</taxon>
        <taxon>Zosterops</taxon>
    </lineage>
</organism>
<dbReference type="AlphaFoldDB" id="A0A8K1LR96"/>
<evidence type="ECO:0000313" key="1">
    <source>
        <dbReference type="EMBL" id="TRZ23810.1"/>
    </source>
</evidence>
<name>A0A8K1LR96_9PASS</name>
<protein>
    <submittedName>
        <fullName evidence="1">Uncharacterized protein</fullName>
    </submittedName>
</protein>
<dbReference type="Proteomes" id="UP000796761">
    <property type="component" value="Unassembled WGS sequence"/>
</dbReference>
<dbReference type="EMBL" id="SWJQ01000062">
    <property type="protein sequence ID" value="TRZ23810.1"/>
    <property type="molecule type" value="Genomic_DNA"/>
</dbReference>
<evidence type="ECO:0000313" key="2">
    <source>
        <dbReference type="Proteomes" id="UP000796761"/>
    </source>
</evidence>
<accession>A0A8K1LR96</accession>
<keyword evidence="2" id="KW-1185">Reference proteome</keyword>
<reference evidence="1" key="1">
    <citation type="submission" date="2019-04" db="EMBL/GenBank/DDBJ databases">
        <title>Genome assembly of Zosterops borbonicus 15179.</title>
        <authorList>
            <person name="Leroy T."/>
            <person name="Anselmetti Y."/>
            <person name="Tilak M.-K."/>
            <person name="Nabholz B."/>
        </authorList>
    </citation>
    <scope>NUCLEOTIDE SEQUENCE</scope>
    <source>
        <strain evidence="1">HGM_15179</strain>
        <tissue evidence="1">Muscle</tissue>
    </source>
</reference>
<sequence>MKLIRGLEHLSYEDRLRDLGWFRPEKRGPWGDLRAAFPFLKGPNKRDREGLFTQAESDRTRQNGFKLKKGRLRSDIRKKFFTVRVVMHWNRLPREAVDAAFLAMFKARLDGALSNLIK</sequence>
<comment type="caution">
    <text evidence="1">The sequence shown here is derived from an EMBL/GenBank/DDBJ whole genome shotgun (WGS) entry which is preliminary data.</text>
</comment>